<evidence type="ECO:0000313" key="2">
    <source>
        <dbReference type="EMBL" id="GMG73594.1"/>
    </source>
</evidence>
<dbReference type="AlphaFoldDB" id="A0AAX6BIM2"/>
<evidence type="ECO:0000256" key="1">
    <source>
        <dbReference type="SAM" id="Phobius"/>
    </source>
</evidence>
<accession>A0AAX6BIM2</accession>
<proteinExistence type="predicted"/>
<organism evidence="2 3">
    <name type="scientific">Priestia megaterium</name>
    <name type="common">Bacillus megaterium</name>
    <dbReference type="NCBI Taxonomy" id="1404"/>
    <lineage>
        <taxon>Bacteria</taxon>
        <taxon>Bacillati</taxon>
        <taxon>Bacillota</taxon>
        <taxon>Bacilli</taxon>
        <taxon>Bacillales</taxon>
        <taxon>Bacillaceae</taxon>
        <taxon>Priestia</taxon>
    </lineage>
</organism>
<gene>
    <name evidence="2" type="ORF">ShirakiTB12_20620</name>
</gene>
<reference evidence="2" key="1">
    <citation type="journal article" date="2024" name="Appl Microbiol">
        <title>Effect of kuratsuki Bacillus and Priestia on Taste of Sake.</title>
        <authorList>
            <person name="Kobayashi K."/>
            <person name="Nishida H."/>
        </authorList>
    </citation>
    <scope>NUCLEOTIDE SEQUENCE</scope>
    <source>
        <strain evidence="2">B-12</strain>
    </source>
</reference>
<keyword evidence="1" id="KW-0812">Transmembrane</keyword>
<keyword evidence="1" id="KW-0472">Membrane</keyword>
<evidence type="ECO:0000313" key="3">
    <source>
        <dbReference type="Proteomes" id="UP001165240"/>
    </source>
</evidence>
<dbReference type="EMBL" id="BSYK01000001">
    <property type="protein sequence ID" value="GMG73594.1"/>
    <property type="molecule type" value="Genomic_DNA"/>
</dbReference>
<evidence type="ECO:0008006" key="4">
    <source>
        <dbReference type="Google" id="ProtNLM"/>
    </source>
</evidence>
<name>A0AAX6BIM2_PRIMG</name>
<sequence>MLEQAIQHLDLSAHGLWFPITVSLCLFILALVLFKRLVFYLFNSGILPRLCFCAAMAYRIY</sequence>
<protein>
    <recommendedName>
        <fullName evidence="4">ATP synthase F0 subunit 8</fullName>
    </recommendedName>
</protein>
<feature type="transmembrane region" description="Helical" evidence="1">
    <location>
        <begin position="16"/>
        <end position="34"/>
    </location>
</feature>
<keyword evidence="1" id="KW-1133">Transmembrane helix</keyword>
<comment type="caution">
    <text evidence="2">The sequence shown here is derived from an EMBL/GenBank/DDBJ whole genome shotgun (WGS) entry which is preliminary data.</text>
</comment>
<feature type="transmembrane region" description="Helical" evidence="1">
    <location>
        <begin position="41"/>
        <end position="60"/>
    </location>
</feature>
<dbReference type="Proteomes" id="UP001165240">
    <property type="component" value="Unassembled WGS sequence"/>
</dbReference>